<organism evidence="2 3">
    <name type="scientific">Fusarium oligoseptatum</name>
    <dbReference type="NCBI Taxonomy" id="2604345"/>
    <lineage>
        <taxon>Eukaryota</taxon>
        <taxon>Fungi</taxon>
        <taxon>Dikarya</taxon>
        <taxon>Ascomycota</taxon>
        <taxon>Pezizomycotina</taxon>
        <taxon>Sordariomycetes</taxon>
        <taxon>Hypocreomycetidae</taxon>
        <taxon>Hypocreales</taxon>
        <taxon>Nectriaceae</taxon>
        <taxon>Fusarium</taxon>
        <taxon>Fusarium solani species complex</taxon>
    </lineage>
</organism>
<dbReference type="PRINTS" id="PR00625">
    <property type="entry name" value="JDOMAIN"/>
</dbReference>
<proteinExistence type="predicted"/>
<dbReference type="PROSITE" id="PS50076">
    <property type="entry name" value="DNAJ_2"/>
    <property type="match status" value="1"/>
</dbReference>
<dbReference type="Proteomes" id="UP000287144">
    <property type="component" value="Unassembled WGS sequence"/>
</dbReference>
<sequence length="91" mass="10667">MTTRQTFTDPYRTLGVSTDATLEEIRLAHRDLVLQHHPDRFPGKEGKFTAQRKFQSIQDAYDTLRDPEAREKVRFDQIMGTRSNLEDKITE</sequence>
<name>A0A428TDI7_9HYPO</name>
<feature type="domain" description="J" evidence="1">
    <location>
        <begin position="9"/>
        <end position="79"/>
    </location>
</feature>
<comment type="caution">
    <text evidence="2">The sequence shown here is derived from an EMBL/GenBank/DDBJ whole genome shotgun (WGS) entry which is preliminary data.</text>
</comment>
<dbReference type="InterPro" id="IPR036869">
    <property type="entry name" value="J_dom_sf"/>
</dbReference>
<keyword evidence="3" id="KW-1185">Reference proteome</keyword>
<evidence type="ECO:0000313" key="2">
    <source>
        <dbReference type="EMBL" id="RSM00126.1"/>
    </source>
</evidence>
<dbReference type="SMART" id="SM00271">
    <property type="entry name" value="DnaJ"/>
    <property type="match status" value="1"/>
</dbReference>
<dbReference type="PANTHER" id="PTHR24074">
    <property type="entry name" value="CO-CHAPERONE PROTEIN DJLA"/>
    <property type="match status" value="1"/>
</dbReference>
<dbReference type="InterPro" id="IPR001623">
    <property type="entry name" value="DnaJ_domain"/>
</dbReference>
<protein>
    <recommendedName>
        <fullName evidence="1">J domain-containing protein</fullName>
    </recommendedName>
</protein>
<dbReference type="AlphaFoldDB" id="A0A428TDI7"/>
<dbReference type="CDD" id="cd06257">
    <property type="entry name" value="DnaJ"/>
    <property type="match status" value="1"/>
</dbReference>
<accession>A0A428TDI7</accession>
<reference evidence="2 3" key="1">
    <citation type="submission" date="2017-06" db="EMBL/GenBank/DDBJ databases">
        <title>Comparative genomic analysis of Ambrosia Fusariam Clade fungi.</title>
        <authorList>
            <person name="Stajich J.E."/>
            <person name="Carrillo J."/>
            <person name="Kijimoto T."/>
            <person name="Eskalen A."/>
            <person name="O'Donnell K."/>
            <person name="Kasson M."/>
        </authorList>
    </citation>
    <scope>NUCLEOTIDE SEQUENCE [LARGE SCALE GENOMIC DNA]</scope>
    <source>
        <strain evidence="2 3">NRRL62579</strain>
    </source>
</reference>
<dbReference type="Gene3D" id="1.10.287.110">
    <property type="entry name" value="DnaJ domain"/>
    <property type="match status" value="1"/>
</dbReference>
<dbReference type="EMBL" id="NKCK01000097">
    <property type="protein sequence ID" value="RSM00126.1"/>
    <property type="molecule type" value="Genomic_DNA"/>
</dbReference>
<evidence type="ECO:0000259" key="1">
    <source>
        <dbReference type="PROSITE" id="PS50076"/>
    </source>
</evidence>
<dbReference type="InterPro" id="IPR050817">
    <property type="entry name" value="DjlA_DnaK_co-chaperone"/>
</dbReference>
<dbReference type="STRING" id="1325735.A0A428TDI7"/>
<evidence type="ECO:0000313" key="3">
    <source>
        <dbReference type="Proteomes" id="UP000287144"/>
    </source>
</evidence>
<gene>
    <name evidence="2" type="ORF">CEP52_009301</name>
</gene>
<dbReference type="Pfam" id="PF00226">
    <property type="entry name" value="DnaJ"/>
    <property type="match status" value="1"/>
</dbReference>
<dbReference type="SUPFAM" id="SSF46565">
    <property type="entry name" value="Chaperone J-domain"/>
    <property type="match status" value="1"/>
</dbReference>